<feature type="domain" description="HD-GYP" evidence="1">
    <location>
        <begin position="3"/>
        <end position="203"/>
    </location>
</feature>
<dbReference type="PROSITE" id="PS51832">
    <property type="entry name" value="HD_GYP"/>
    <property type="match status" value="1"/>
</dbReference>
<dbReference type="AlphaFoldDB" id="F3ZWE3"/>
<reference evidence="2 3" key="2">
    <citation type="journal article" date="2011" name="Stand. Genomic Sci.">
        <title>Complete genome sequence of Mahella australiensis type strain (50-1 BON).</title>
        <authorList>
            <person name="Sikorski J."/>
            <person name="Teshima H."/>
            <person name="Nolan M."/>
            <person name="Lucas S."/>
            <person name="Hammon N."/>
            <person name="Deshpande S."/>
            <person name="Cheng J.F."/>
            <person name="Pitluck S."/>
            <person name="Liolios K."/>
            <person name="Pagani I."/>
            <person name="Ivanova N."/>
            <person name="Huntemann M."/>
            <person name="Mavromatis K."/>
            <person name="Ovchinikova G."/>
            <person name="Pati A."/>
            <person name="Tapia R."/>
            <person name="Han C."/>
            <person name="Goodwin L."/>
            <person name="Chen A."/>
            <person name="Palaniappan K."/>
            <person name="Land M."/>
            <person name="Hauser L."/>
            <person name="Ngatchou-Djao O.D."/>
            <person name="Rohde M."/>
            <person name="Pukall R."/>
            <person name="Spring S."/>
            <person name="Abt B."/>
            <person name="Goker M."/>
            <person name="Detter J.C."/>
            <person name="Woyke T."/>
            <person name="Bristow J."/>
            <person name="Markowitz V."/>
            <person name="Hugenholtz P."/>
            <person name="Eisen J.A."/>
            <person name="Kyrpides N.C."/>
            <person name="Klenk H.P."/>
            <person name="Lapidus A."/>
        </authorList>
    </citation>
    <scope>NUCLEOTIDE SEQUENCE [LARGE SCALE GENOMIC DNA]</scope>
    <source>
        <strain evidence="3">DSM 15567 / CIP 107919 / 50-1 BON</strain>
    </source>
</reference>
<dbReference type="HOGENOM" id="CLU_000445_92_3_9"/>
<dbReference type="PANTHER" id="PTHR45228">
    <property type="entry name" value="CYCLIC DI-GMP PHOSPHODIESTERASE TM_0186-RELATED"/>
    <property type="match status" value="1"/>
</dbReference>
<reference evidence="3" key="1">
    <citation type="submission" date="2010-11" db="EMBL/GenBank/DDBJ databases">
        <title>The complete genome of Mahella australiensis DSM 15567.</title>
        <authorList>
            <consortium name="US DOE Joint Genome Institute (JGI-PGF)"/>
            <person name="Lucas S."/>
            <person name="Copeland A."/>
            <person name="Lapidus A."/>
            <person name="Bruce D."/>
            <person name="Goodwin L."/>
            <person name="Pitluck S."/>
            <person name="Kyrpides N."/>
            <person name="Mavromatis K."/>
            <person name="Pagani I."/>
            <person name="Ivanova N."/>
            <person name="Teshima H."/>
            <person name="Brettin T."/>
            <person name="Detter J.C."/>
            <person name="Han C."/>
            <person name="Tapia R."/>
            <person name="Land M."/>
            <person name="Hauser L."/>
            <person name="Markowitz V."/>
            <person name="Cheng J.-F."/>
            <person name="Hugenholtz P."/>
            <person name="Woyke T."/>
            <person name="Wu D."/>
            <person name="Spring S."/>
            <person name="Pukall R."/>
            <person name="Steenblock K."/>
            <person name="Schneider S."/>
            <person name="Klenk H.-P."/>
            <person name="Eisen J.A."/>
        </authorList>
    </citation>
    <scope>NUCLEOTIDE SEQUENCE [LARGE SCALE GENOMIC DNA]</scope>
    <source>
        <strain evidence="3">DSM 15567 / CIP 107919 / 50-1 BON</strain>
    </source>
</reference>
<dbReference type="EMBL" id="CP002360">
    <property type="protein sequence ID" value="AEE97552.1"/>
    <property type="molecule type" value="Genomic_DNA"/>
</dbReference>
<gene>
    <name evidence="2" type="ordered locus">Mahau_2388</name>
</gene>
<dbReference type="CDD" id="cd00077">
    <property type="entry name" value="HDc"/>
    <property type="match status" value="1"/>
</dbReference>
<dbReference type="eggNOG" id="COG3437">
    <property type="taxonomic scope" value="Bacteria"/>
</dbReference>
<protein>
    <submittedName>
        <fullName evidence="2">Metal dependent phosphohydrolase</fullName>
    </submittedName>
</protein>
<organism evidence="2 3">
    <name type="scientific">Mahella australiensis (strain DSM 15567 / CIP 107919 / 50-1 BON)</name>
    <dbReference type="NCBI Taxonomy" id="697281"/>
    <lineage>
        <taxon>Bacteria</taxon>
        <taxon>Bacillati</taxon>
        <taxon>Bacillota</taxon>
        <taxon>Clostridia</taxon>
        <taxon>Thermoanaerobacterales</taxon>
        <taxon>Thermoanaerobacterales Family IV. Incertae Sedis</taxon>
        <taxon>Mahella</taxon>
    </lineage>
</organism>
<dbReference type="Proteomes" id="UP000008457">
    <property type="component" value="Chromosome"/>
</dbReference>
<dbReference type="SUPFAM" id="SSF109604">
    <property type="entry name" value="HD-domain/PDEase-like"/>
    <property type="match status" value="1"/>
</dbReference>
<dbReference type="KEGG" id="mas:Mahau_2388"/>
<name>F3ZWE3_MAHA5</name>
<dbReference type="RefSeq" id="WP_013781978.1">
    <property type="nucleotide sequence ID" value="NC_015520.1"/>
</dbReference>
<evidence type="ECO:0000313" key="2">
    <source>
        <dbReference type="EMBL" id="AEE97552.1"/>
    </source>
</evidence>
<dbReference type="PANTHER" id="PTHR45228:SF1">
    <property type="entry name" value="CYCLIC DI-GMP PHOSPHODIESTERASE TM_0186"/>
    <property type="match status" value="1"/>
</dbReference>
<evidence type="ECO:0000313" key="3">
    <source>
        <dbReference type="Proteomes" id="UP000008457"/>
    </source>
</evidence>
<sequence length="225" mass="25981">MSIIKEEAEEFERVGVGLRLDDPYIWFHGSKTAAIVYKILEHLNMSDDEARWTLEAALLHDIGVTDLGWDIRGRWPIKPGTWLEEEEWDDILAHPRLGYREINRKEYLGNILPGILYHHERWDGYGYPEALKGEEIPLSARVIAVADYMDSLAAPRGTKIIMPVEIALKKIKKEEGRYFEPAVVAALMQVNEGELMDILIQDIADSVDERELKWYKKKVNYSSIN</sequence>
<evidence type="ECO:0000259" key="1">
    <source>
        <dbReference type="PROSITE" id="PS51832"/>
    </source>
</evidence>
<dbReference type="InterPro" id="IPR052020">
    <property type="entry name" value="Cyclic_di-GMP/3'3'-cGAMP_PDE"/>
</dbReference>
<dbReference type="Gene3D" id="1.10.3210.10">
    <property type="entry name" value="Hypothetical protein af1432"/>
    <property type="match status" value="1"/>
</dbReference>
<proteinExistence type="predicted"/>
<dbReference type="InterPro" id="IPR037522">
    <property type="entry name" value="HD_GYP_dom"/>
</dbReference>
<dbReference type="OrthoDB" id="10822at2"/>
<accession>F3ZWE3</accession>
<dbReference type="Pfam" id="PF13487">
    <property type="entry name" value="HD_5"/>
    <property type="match status" value="1"/>
</dbReference>
<dbReference type="STRING" id="697281.Mahau_2388"/>
<dbReference type="InterPro" id="IPR003607">
    <property type="entry name" value="HD/PDEase_dom"/>
</dbReference>
<keyword evidence="3" id="KW-1185">Reference proteome</keyword>